<evidence type="ECO:0000256" key="5">
    <source>
        <dbReference type="ARBA" id="ARBA00022764"/>
    </source>
</evidence>
<dbReference type="PIRSF" id="PIRSF000294">
    <property type="entry name" value="Cytochrome-c_peroxidase"/>
    <property type="match status" value="1"/>
</dbReference>
<feature type="binding site" description="covalent" evidence="8">
    <location>
        <position position="227"/>
    </location>
    <ligand>
        <name>heme c</name>
        <dbReference type="ChEBI" id="CHEBI:61717"/>
        <label>2</label>
    </ligand>
</feature>
<feature type="binding site" description="axial binding residue" evidence="9">
    <location>
        <position position="293"/>
    </location>
    <ligand>
        <name>heme c</name>
        <dbReference type="ChEBI" id="CHEBI:61717"/>
        <label>2</label>
    </ligand>
    <ligandPart>
        <name>Fe</name>
        <dbReference type="ChEBI" id="CHEBI:18248"/>
    </ligandPart>
</feature>
<feature type="binding site" description="axial binding residue" evidence="9">
    <location>
        <position position="231"/>
    </location>
    <ligand>
        <name>heme c</name>
        <dbReference type="ChEBI" id="CHEBI:61717"/>
        <label>2</label>
    </ligand>
    <ligandPart>
        <name>Fe</name>
        <dbReference type="ChEBI" id="CHEBI:18248"/>
    </ligandPart>
</feature>
<dbReference type="GO" id="GO:0009055">
    <property type="term" value="F:electron transfer activity"/>
    <property type="evidence" value="ECO:0007669"/>
    <property type="project" value="InterPro"/>
</dbReference>
<evidence type="ECO:0000256" key="6">
    <source>
        <dbReference type="ARBA" id="ARBA00023002"/>
    </source>
</evidence>
<evidence type="ECO:0000313" key="12">
    <source>
        <dbReference type="EMBL" id="RXJ63252.1"/>
    </source>
</evidence>
<dbReference type="InterPro" id="IPR036909">
    <property type="entry name" value="Cyt_c-like_dom_sf"/>
</dbReference>
<dbReference type="STRING" id="877500.GCA_000935065_00590"/>
<comment type="subcellular location">
    <subcellularLocation>
        <location evidence="1">Periplasm</location>
    </subcellularLocation>
</comment>
<keyword evidence="4 10" id="KW-0732">Signal</keyword>
<dbReference type="PANTHER" id="PTHR30600">
    <property type="entry name" value="CYTOCHROME C PEROXIDASE-RELATED"/>
    <property type="match status" value="1"/>
</dbReference>
<keyword evidence="7 9" id="KW-0408">Iron</keyword>
<evidence type="ECO:0000256" key="8">
    <source>
        <dbReference type="PIRSR" id="PIRSR000294-1"/>
    </source>
</evidence>
<dbReference type="GO" id="GO:0042597">
    <property type="term" value="C:periplasmic space"/>
    <property type="evidence" value="ECO:0007669"/>
    <property type="project" value="UniProtKB-SubCell"/>
</dbReference>
<evidence type="ECO:0000256" key="1">
    <source>
        <dbReference type="ARBA" id="ARBA00004418"/>
    </source>
</evidence>
<dbReference type="EMBL" id="PDKO01000004">
    <property type="protein sequence ID" value="RXJ63252.1"/>
    <property type="molecule type" value="Genomic_DNA"/>
</dbReference>
<organism evidence="12 13">
    <name type="scientific">Halarcobacter anaerophilus</name>
    <dbReference type="NCBI Taxonomy" id="877500"/>
    <lineage>
        <taxon>Bacteria</taxon>
        <taxon>Pseudomonadati</taxon>
        <taxon>Campylobacterota</taxon>
        <taxon>Epsilonproteobacteria</taxon>
        <taxon>Campylobacterales</taxon>
        <taxon>Arcobacteraceae</taxon>
        <taxon>Halarcobacter</taxon>
    </lineage>
</organism>
<name>A0A4Q0Y020_9BACT</name>
<evidence type="ECO:0000256" key="9">
    <source>
        <dbReference type="PIRSR" id="PIRSR000294-2"/>
    </source>
</evidence>
<reference evidence="12 13" key="1">
    <citation type="submission" date="2017-10" db="EMBL/GenBank/DDBJ databases">
        <title>Genomics of the genus Arcobacter.</title>
        <authorList>
            <person name="Perez-Cataluna A."/>
            <person name="Figueras M.J."/>
        </authorList>
    </citation>
    <scope>NUCLEOTIDE SEQUENCE [LARGE SCALE GENOMIC DNA]</scope>
    <source>
        <strain evidence="12 13">DSM 24636</strain>
    </source>
</reference>
<dbReference type="GO" id="GO:0046872">
    <property type="term" value="F:metal ion binding"/>
    <property type="evidence" value="ECO:0007669"/>
    <property type="project" value="UniProtKB-KW"/>
</dbReference>
<evidence type="ECO:0000256" key="10">
    <source>
        <dbReference type="SAM" id="SignalP"/>
    </source>
</evidence>
<dbReference type="Pfam" id="PF00034">
    <property type="entry name" value="Cytochrom_C"/>
    <property type="match status" value="1"/>
</dbReference>
<keyword evidence="5" id="KW-0574">Periplasm</keyword>
<comment type="PTM">
    <text evidence="8">Binds 2 heme groups per subunit.</text>
</comment>
<comment type="cofactor">
    <cofactor evidence="8">
        <name>heme</name>
        <dbReference type="ChEBI" id="CHEBI:30413"/>
    </cofactor>
    <text evidence="8">Binds 2 heme groups.</text>
</comment>
<dbReference type="InterPro" id="IPR009056">
    <property type="entry name" value="Cyt_c-like_dom"/>
</dbReference>
<dbReference type="InterPro" id="IPR051395">
    <property type="entry name" value="Cytochrome_c_Peroxidase/MauG"/>
</dbReference>
<comment type="caution">
    <text evidence="12">The sequence shown here is derived from an EMBL/GenBank/DDBJ whole genome shotgun (WGS) entry which is preliminary data.</text>
</comment>
<sequence>MKKISLAVASIMFAGVSAFAASDAVLLEKATNSGLKAIPQSQLEVLKLVDDPKNPITDAKVELGKKLYFDPRLSKSGIISCNTCHNLAMGGVDGVGAAVGHKWTPNPAHLNSPTVYNSVLNKAQFWDGRSPHLADQAQGPMQAAPEMAAPASLVVQRVTSMPGYVEEFKKTYGDDVKVTFALIADTIAIFEKTLITPSRYDAFLNGKLNALTDAEKEGLNIFIDKGCASCHNDIGLGGTMMPFDASKYDLNVGGFTGTKDGMVKTPTLRNVEETAPYFHNGNVWSLNQAVKLMGDIQLGMKISDADATKISTFLKSLTGEKPEIKYPQLPVISDKTPKPDMK</sequence>
<dbReference type="Gene3D" id="1.10.760.10">
    <property type="entry name" value="Cytochrome c-like domain"/>
    <property type="match status" value="2"/>
</dbReference>
<accession>A0A4Q0Y020</accession>
<gene>
    <name evidence="12" type="ORF">CRV06_06115</name>
</gene>
<dbReference type="Proteomes" id="UP000290191">
    <property type="component" value="Unassembled WGS sequence"/>
</dbReference>
<feature type="binding site" description="covalent" evidence="8">
    <location>
        <position position="84"/>
    </location>
    <ligand>
        <name>heme c</name>
        <dbReference type="ChEBI" id="CHEBI:61717"/>
        <label>1</label>
    </ligand>
</feature>
<keyword evidence="6" id="KW-0560">Oxidoreductase</keyword>
<dbReference type="SUPFAM" id="SSF46626">
    <property type="entry name" value="Cytochrome c"/>
    <property type="match status" value="2"/>
</dbReference>
<feature type="domain" description="Cytochrome c" evidence="11">
    <location>
        <begin position="59"/>
        <end position="169"/>
    </location>
</feature>
<evidence type="ECO:0000256" key="3">
    <source>
        <dbReference type="ARBA" id="ARBA00022723"/>
    </source>
</evidence>
<dbReference type="RefSeq" id="WP_129081789.1">
    <property type="nucleotide sequence ID" value="NZ_CP041070.1"/>
</dbReference>
<dbReference type="InterPro" id="IPR026259">
    <property type="entry name" value="MauG/Cytc_peroxidase"/>
</dbReference>
<keyword evidence="3 9" id="KW-0479">Metal-binding</keyword>
<protein>
    <submittedName>
        <fullName evidence="12">Cytochrome C biogenesis protein CcsA</fullName>
    </submittedName>
</protein>
<feature type="binding site" description="axial binding residue" evidence="9">
    <location>
        <position position="101"/>
    </location>
    <ligand>
        <name>heme c</name>
        <dbReference type="ChEBI" id="CHEBI:61717"/>
        <label>1</label>
    </ligand>
    <ligandPart>
        <name>Fe</name>
        <dbReference type="ChEBI" id="CHEBI:18248"/>
    </ligandPart>
</feature>
<feature type="chain" id="PRO_5020579732" evidence="10">
    <location>
        <begin position="21"/>
        <end position="342"/>
    </location>
</feature>
<dbReference type="AlphaFoldDB" id="A0A4Q0Y020"/>
<dbReference type="InterPro" id="IPR004852">
    <property type="entry name" value="Di-haem_cyt_c_peroxidsae"/>
</dbReference>
<evidence type="ECO:0000259" key="11">
    <source>
        <dbReference type="PROSITE" id="PS51007"/>
    </source>
</evidence>
<dbReference type="PROSITE" id="PS51007">
    <property type="entry name" value="CYTC"/>
    <property type="match status" value="2"/>
</dbReference>
<evidence type="ECO:0000256" key="4">
    <source>
        <dbReference type="ARBA" id="ARBA00022729"/>
    </source>
</evidence>
<dbReference type="PANTHER" id="PTHR30600:SF7">
    <property type="entry name" value="CYTOCHROME C PEROXIDASE-RELATED"/>
    <property type="match status" value="1"/>
</dbReference>
<proteinExistence type="predicted"/>
<keyword evidence="2 8" id="KW-0349">Heme</keyword>
<evidence type="ECO:0000256" key="2">
    <source>
        <dbReference type="ARBA" id="ARBA00022617"/>
    </source>
</evidence>
<keyword evidence="13" id="KW-1185">Reference proteome</keyword>
<dbReference type="OrthoDB" id="9805202at2"/>
<evidence type="ECO:0000313" key="13">
    <source>
        <dbReference type="Proteomes" id="UP000290191"/>
    </source>
</evidence>
<feature type="binding site" description="covalent" evidence="8">
    <location>
        <position position="81"/>
    </location>
    <ligand>
        <name>heme c</name>
        <dbReference type="ChEBI" id="CHEBI:61717"/>
        <label>1</label>
    </ligand>
</feature>
<evidence type="ECO:0000256" key="7">
    <source>
        <dbReference type="ARBA" id="ARBA00023004"/>
    </source>
</evidence>
<feature type="binding site" description="axial binding residue" evidence="9">
    <location>
        <position position="85"/>
    </location>
    <ligand>
        <name>heme c</name>
        <dbReference type="ChEBI" id="CHEBI:61717"/>
        <label>1</label>
    </ligand>
    <ligandPart>
        <name>Fe</name>
        <dbReference type="ChEBI" id="CHEBI:18248"/>
    </ligandPart>
</feature>
<feature type="binding site" description="covalent" evidence="8">
    <location>
        <position position="230"/>
    </location>
    <ligand>
        <name>heme c</name>
        <dbReference type="ChEBI" id="CHEBI:61717"/>
        <label>2</label>
    </ligand>
</feature>
<feature type="domain" description="Cytochrome c" evidence="11">
    <location>
        <begin position="213"/>
        <end position="318"/>
    </location>
</feature>
<dbReference type="GO" id="GO:0020037">
    <property type="term" value="F:heme binding"/>
    <property type="evidence" value="ECO:0007669"/>
    <property type="project" value="InterPro"/>
</dbReference>
<dbReference type="GO" id="GO:0004130">
    <property type="term" value="F:cytochrome-c peroxidase activity"/>
    <property type="evidence" value="ECO:0007669"/>
    <property type="project" value="TreeGrafter"/>
</dbReference>
<dbReference type="Pfam" id="PF03150">
    <property type="entry name" value="CCP_MauG"/>
    <property type="match status" value="1"/>
</dbReference>
<feature type="signal peptide" evidence="10">
    <location>
        <begin position="1"/>
        <end position="20"/>
    </location>
</feature>